<accession>A0A6D2IEF5</accession>
<dbReference type="EMBL" id="CACVBM020001052">
    <property type="protein sequence ID" value="CAA7026662.1"/>
    <property type="molecule type" value="Genomic_DNA"/>
</dbReference>
<feature type="region of interest" description="Disordered" evidence="1">
    <location>
        <begin position="33"/>
        <end position="60"/>
    </location>
</feature>
<organism evidence="2 3">
    <name type="scientific">Microthlaspi erraticum</name>
    <dbReference type="NCBI Taxonomy" id="1685480"/>
    <lineage>
        <taxon>Eukaryota</taxon>
        <taxon>Viridiplantae</taxon>
        <taxon>Streptophyta</taxon>
        <taxon>Embryophyta</taxon>
        <taxon>Tracheophyta</taxon>
        <taxon>Spermatophyta</taxon>
        <taxon>Magnoliopsida</taxon>
        <taxon>eudicotyledons</taxon>
        <taxon>Gunneridae</taxon>
        <taxon>Pentapetalae</taxon>
        <taxon>rosids</taxon>
        <taxon>malvids</taxon>
        <taxon>Brassicales</taxon>
        <taxon>Brassicaceae</taxon>
        <taxon>Coluteocarpeae</taxon>
        <taxon>Microthlaspi</taxon>
    </lineage>
</organism>
<protein>
    <submittedName>
        <fullName evidence="2">Uncharacterized protein</fullName>
    </submittedName>
</protein>
<dbReference type="AlphaFoldDB" id="A0A6D2IEF5"/>
<proteinExistence type="predicted"/>
<evidence type="ECO:0000313" key="3">
    <source>
        <dbReference type="Proteomes" id="UP000467841"/>
    </source>
</evidence>
<evidence type="ECO:0000313" key="2">
    <source>
        <dbReference type="EMBL" id="CAA7026662.1"/>
    </source>
</evidence>
<evidence type="ECO:0000256" key="1">
    <source>
        <dbReference type="SAM" id="MobiDB-lite"/>
    </source>
</evidence>
<gene>
    <name evidence="2" type="ORF">MERR_LOCUS13897</name>
</gene>
<reference evidence="2" key="1">
    <citation type="submission" date="2020-01" db="EMBL/GenBank/DDBJ databases">
        <authorList>
            <person name="Mishra B."/>
        </authorList>
    </citation>
    <scope>NUCLEOTIDE SEQUENCE [LARGE SCALE GENOMIC DNA]</scope>
</reference>
<comment type="caution">
    <text evidence="2">The sequence shown here is derived from an EMBL/GenBank/DDBJ whole genome shotgun (WGS) entry which is preliminary data.</text>
</comment>
<name>A0A6D2IEF5_9BRAS</name>
<dbReference type="Proteomes" id="UP000467841">
    <property type="component" value="Unassembled WGS sequence"/>
</dbReference>
<feature type="region of interest" description="Disordered" evidence="1">
    <location>
        <begin position="72"/>
        <end position="94"/>
    </location>
</feature>
<keyword evidence="3" id="KW-1185">Reference proteome</keyword>
<sequence length="124" mass="14094">MSYEYHLALAETDVSSRNFRNLIDAAVMLYEEEHRKKGKSKCHTKTTPSEEEGEAESDKMSFLYNFRRKRRSSVASSRRNPEQNHENLNGASTSSSLVELNTISVDSNPPLQWFPFSSSSSSLL</sequence>